<comment type="similarity">
    <text evidence="7">Belongs to the binding-protein-dependent transport system permease family.</text>
</comment>
<evidence type="ECO:0000256" key="4">
    <source>
        <dbReference type="ARBA" id="ARBA00022692"/>
    </source>
</evidence>
<evidence type="ECO:0000256" key="5">
    <source>
        <dbReference type="ARBA" id="ARBA00022989"/>
    </source>
</evidence>
<evidence type="ECO:0000256" key="1">
    <source>
        <dbReference type="ARBA" id="ARBA00004651"/>
    </source>
</evidence>
<evidence type="ECO:0000256" key="7">
    <source>
        <dbReference type="RuleBase" id="RU363032"/>
    </source>
</evidence>
<protein>
    <submittedName>
        <fullName evidence="9">ABC transporter permease</fullName>
    </submittedName>
</protein>
<evidence type="ECO:0000259" key="8">
    <source>
        <dbReference type="PROSITE" id="PS50928"/>
    </source>
</evidence>
<dbReference type="EMBL" id="CP014230">
    <property type="protein sequence ID" value="AMD92644.1"/>
    <property type="molecule type" value="Genomic_DNA"/>
</dbReference>
<dbReference type="PANTHER" id="PTHR30151:SF0">
    <property type="entry name" value="ABC TRANSPORTER PERMEASE PROTEIN MJ0413-RELATED"/>
    <property type="match status" value="1"/>
</dbReference>
<dbReference type="CDD" id="cd06261">
    <property type="entry name" value="TM_PBP2"/>
    <property type="match status" value="1"/>
</dbReference>
<evidence type="ECO:0000256" key="6">
    <source>
        <dbReference type="ARBA" id="ARBA00023136"/>
    </source>
</evidence>
<dbReference type="STRING" id="888061.AXF15_05680"/>
<dbReference type="GO" id="GO:0055085">
    <property type="term" value="P:transmembrane transport"/>
    <property type="evidence" value="ECO:0007669"/>
    <property type="project" value="InterPro"/>
</dbReference>
<dbReference type="GO" id="GO:0005886">
    <property type="term" value="C:plasma membrane"/>
    <property type="evidence" value="ECO:0007669"/>
    <property type="project" value="UniProtKB-SubCell"/>
</dbReference>
<keyword evidence="2 7" id="KW-0813">Transport</keyword>
<feature type="transmembrane region" description="Helical" evidence="7">
    <location>
        <begin position="71"/>
        <end position="91"/>
    </location>
</feature>
<keyword evidence="4 7" id="KW-0812">Transmembrane</keyword>
<dbReference type="PANTHER" id="PTHR30151">
    <property type="entry name" value="ALKANE SULFONATE ABC TRANSPORTER-RELATED, MEMBRANE SUBUNIT"/>
    <property type="match status" value="1"/>
</dbReference>
<feature type="transmembrane region" description="Helical" evidence="7">
    <location>
        <begin position="212"/>
        <end position="233"/>
    </location>
</feature>
<dbReference type="KEGG" id="doa:AXF15_05680"/>
<keyword evidence="10" id="KW-1185">Reference proteome</keyword>
<evidence type="ECO:0000256" key="2">
    <source>
        <dbReference type="ARBA" id="ARBA00022448"/>
    </source>
</evidence>
<feature type="transmembrane region" description="Helical" evidence="7">
    <location>
        <begin position="143"/>
        <end position="167"/>
    </location>
</feature>
<name>A0A120KN05_9BACT</name>
<evidence type="ECO:0000313" key="10">
    <source>
        <dbReference type="Proteomes" id="UP000063964"/>
    </source>
</evidence>
<dbReference type="Proteomes" id="UP000063964">
    <property type="component" value="Chromosome"/>
</dbReference>
<evidence type="ECO:0000256" key="3">
    <source>
        <dbReference type="ARBA" id="ARBA00022475"/>
    </source>
</evidence>
<evidence type="ECO:0000313" key="9">
    <source>
        <dbReference type="EMBL" id="AMD92644.1"/>
    </source>
</evidence>
<dbReference type="OrthoDB" id="5322475at2"/>
<dbReference type="PROSITE" id="PS50928">
    <property type="entry name" value="ABC_TM1"/>
    <property type="match status" value="1"/>
</dbReference>
<keyword evidence="3" id="KW-1003">Cell membrane</keyword>
<dbReference type="InterPro" id="IPR000515">
    <property type="entry name" value="MetI-like"/>
</dbReference>
<dbReference type="RefSeq" id="WP_066604512.1">
    <property type="nucleotide sequence ID" value="NZ_CP014230.1"/>
</dbReference>
<feature type="transmembrane region" description="Helical" evidence="7">
    <location>
        <begin position="245"/>
        <end position="266"/>
    </location>
</feature>
<dbReference type="Pfam" id="PF00528">
    <property type="entry name" value="BPD_transp_1"/>
    <property type="match status" value="1"/>
</dbReference>
<feature type="transmembrane region" description="Helical" evidence="7">
    <location>
        <begin position="111"/>
        <end position="131"/>
    </location>
</feature>
<feature type="domain" description="ABC transmembrane type-1" evidence="8">
    <location>
        <begin position="62"/>
        <end position="263"/>
    </location>
</feature>
<comment type="subcellular location">
    <subcellularLocation>
        <location evidence="1 7">Cell membrane</location>
        <topology evidence="1 7">Multi-pass membrane protein</topology>
    </subcellularLocation>
</comment>
<gene>
    <name evidence="9" type="ORF">AXF15_05680</name>
</gene>
<proteinExistence type="inferred from homology"/>
<dbReference type="Gene3D" id="1.10.3720.10">
    <property type="entry name" value="MetI-like"/>
    <property type="match status" value="1"/>
</dbReference>
<organism evidence="9 10">
    <name type="scientific">Desulfomicrobium orale DSM 12838</name>
    <dbReference type="NCBI Taxonomy" id="888061"/>
    <lineage>
        <taxon>Bacteria</taxon>
        <taxon>Pseudomonadati</taxon>
        <taxon>Thermodesulfobacteriota</taxon>
        <taxon>Desulfovibrionia</taxon>
        <taxon>Desulfovibrionales</taxon>
        <taxon>Desulfomicrobiaceae</taxon>
        <taxon>Desulfomicrobium</taxon>
    </lineage>
</organism>
<dbReference type="SUPFAM" id="SSF161098">
    <property type="entry name" value="MetI-like"/>
    <property type="match status" value="1"/>
</dbReference>
<keyword evidence="5 7" id="KW-1133">Transmembrane helix</keyword>
<dbReference type="InterPro" id="IPR035906">
    <property type="entry name" value="MetI-like_sf"/>
</dbReference>
<dbReference type="AlphaFoldDB" id="A0A120KN05"/>
<sequence>MSKFLSALCAPLLVPLFFFAVWEWAARSTGNELILPPLSQVADLLAHPTGNVISMGSLAGNIGISLVRVLCGYAVAVLIGVPLGVAMGYYAGLHRLLNAFLGMFRPIPPLAWVPLVLAWFGVESLATLARLPRGQLYFYFNNLKLSMLFIIFVGAFFPVLTSAVHGVQTASRTLIDSARVLGASESGIFLKILLPAAAPSIVNGLRIGLGVAWMCLVSAEMLPGSLSGVGYLITHAYTVGRTDVVIAGMACISAVGALLDLAFQWFEKRHYSWKQLSR</sequence>
<keyword evidence="6 7" id="KW-0472">Membrane</keyword>
<reference evidence="10" key="1">
    <citation type="submission" date="2016-02" db="EMBL/GenBank/DDBJ databases">
        <authorList>
            <person name="Holder M.E."/>
            <person name="Ajami N.J."/>
            <person name="Petrosino J.F."/>
        </authorList>
    </citation>
    <scope>NUCLEOTIDE SEQUENCE [LARGE SCALE GENOMIC DNA]</scope>
    <source>
        <strain evidence="10">DSM 12838</strain>
    </source>
</reference>
<accession>A0A120KN05</accession>